<accession>A0A183MTI3</accession>
<dbReference type="PANTHER" id="PTHR47027">
    <property type="entry name" value="REVERSE TRANSCRIPTASE DOMAIN-CONTAINING PROTEIN"/>
    <property type="match status" value="1"/>
</dbReference>
<dbReference type="EMBL" id="UZAI01017943">
    <property type="protein sequence ID" value="VDP31350.1"/>
    <property type="molecule type" value="Genomic_DNA"/>
</dbReference>
<dbReference type="AlphaFoldDB" id="A0A183MTI3"/>
<dbReference type="InterPro" id="IPR045609">
    <property type="entry name" value="DUF6451"/>
</dbReference>
<evidence type="ECO:0000313" key="2">
    <source>
        <dbReference type="Proteomes" id="UP000277204"/>
    </source>
</evidence>
<proteinExistence type="predicted"/>
<evidence type="ECO:0000313" key="1">
    <source>
        <dbReference type="EMBL" id="VDP31350.1"/>
    </source>
</evidence>
<reference evidence="1 2" key="1">
    <citation type="submission" date="2018-11" db="EMBL/GenBank/DDBJ databases">
        <authorList>
            <consortium name="Pathogen Informatics"/>
        </authorList>
    </citation>
    <scope>NUCLEOTIDE SEQUENCE [LARGE SCALE GENOMIC DNA]</scope>
    <source>
        <strain evidence="1 2">Zambia</strain>
    </source>
</reference>
<keyword evidence="2" id="KW-1185">Reference proteome</keyword>
<organism evidence="1 2">
    <name type="scientific">Schistosoma margrebowiei</name>
    <dbReference type="NCBI Taxonomy" id="48269"/>
    <lineage>
        <taxon>Eukaryota</taxon>
        <taxon>Metazoa</taxon>
        <taxon>Spiralia</taxon>
        <taxon>Lophotrochozoa</taxon>
        <taxon>Platyhelminthes</taxon>
        <taxon>Trematoda</taxon>
        <taxon>Digenea</taxon>
        <taxon>Strigeidida</taxon>
        <taxon>Schistosomatoidea</taxon>
        <taxon>Schistosomatidae</taxon>
        <taxon>Schistosoma</taxon>
    </lineage>
</organism>
<protein>
    <submittedName>
        <fullName evidence="1">Uncharacterized protein</fullName>
    </submittedName>
</protein>
<dbReference type="PANTHER" id="PTHR47027:SF25">
    <property type="entry name" value="REVERSE TRANSCRIPTASE DOMAIN-CONTAINING PROTEIN"/>
    <property type="match status" value="1"/>
</dbReference>
<dbReference type="Proteomes" id="UP000277204">
    <property type="component" value="Unassembled WGS sequence"/>
</dbReference>
<dbReference type="Pfam" id="PF20049">
    <property type="entry name" value="DUF6451"/>
    <property type="match status" value="1"/>
</dbReference>
<sequence>MKTSKSGAKHGIQWTYRMQLDDLDFSHDLALLSHTQQQMHETSTRAAAASEAVGLNLHEGRSKILGYNTTCTNETILDGENLVDVKIFTYLESITDEHVSDADVKGRIGKARAAYLRLKNIRNSKQLSPNIKVRIFNTSVKTVLLYGVKT</sequence>
<name>A0A183MTI3_9TREM</name>
<gene>
    <name evidence="1" type="ORF">SMRZ_LOCUS19358</name>
</gene>